<dbReference type="PANTHER" id="PTHR32472">
    <property type="entry name" value="DNA REPAIR PROTEIN RADA"/>
    <property type="match status" value="1"/>
</dbReference>
<dbReference type="InterPro" id="IPR027417">
    <property type="entry name" value="P-loop_NTPase"/>
</dbReference>
<dbReference type="InterPro" id="IPR014721">
    <property type="entry name" value="Ribsml_uS5_D2-typ_fold_subgr"/>
</dbReference>
<name>A0A7G6E5R4_THEFR</name>
<dbReference type="Proteomes" id="UP000515847">
    <property type="component" value="Chromosome"/>
</dbReference>
<evidence type="ECO:0000256" key="2">
    <source>
        <dbReference type="ARBA" id="ARBA00022741"/>
    </source>
</evidence>
<dbReference type="KEGG" id="tfr:BR63_14655"/>
<evidence type="ECO:0000313" key="16">
    <source>
        <dbReference type="Proteomes" id="UP000515847"/>
    </source>
</evidence>
<dbReference type="GO" id="GO:0005524">
    <property type="term" value="F:ATP binding"/>
    <property type="evidence" value="ECO:0007669"/>
    <property type="project" value="UniProtKB-UniRule"/>
</dbReference>
<dbReference type="CDD" id="cd01121">
    <property type="entry name" value="RadA_SMS_N"/>
    <property type="match status" value="1"/>
</dbReference>
<keyword evidence="8 11" id="KW-0346">Stress response</keyword>
<dbReference type="InterPro" id="IPR020568">
    <property type="entry name" value="Ribosomal_Su5_D2-typ_SF"/>
</dbReference>
<evidence type="ECO:0000256" key="5">
    <source>
        <dbReference type="ARBA" id="ARBA00022801"/>
    </source>
</evidence>
<feature type="binding site" evidence="11">
    <location>
        <begin position="93"/>
        <end position="100"/>
    </location>
    <ligand>
        <name>ATP</name>
        <dbReference type="ChEBI" id="CHEBI:30616"/>
    </ligand>
</feature>
<dbReference type="GO" id="GO:0003684">
    <property type="term" value="F:damaged DNA binding"/>
    <property type="evidence" value="ECO:0007669"/>
    <property type="project" value="InterPro"/>
</dbReference>
<evidence type="ECO:0000256" key="12">
    <source>
        <dbReference type="NCBIfam" id="TIGR00416"/>
    </source>
</evidence>
<dbReference type="HAMAP" id="MF_01498">
    <property type="entry name" value="RadA_bact"/>
    <property type="match status" value="1"/>
</dbReference>
<keyword evidence="9 11" id="KW-0238">DNA-binding</keyword>
<reference evidence="15 16" key="1">
    <citation type="journal article" date="2019" name="Front. Microbiol.">
        <title>Thermoanaerosceptrum fracticalcis gen. nov. sp. nov., a Novel Fumarate-Fermenting Microorganism From a Deep Fractured Carbonate Aquifer of the US Great Basin.</title>
        <authorList>
            <person name="Hamilton-Brehm S.D."/>
            <person name="Stewart L.E."/>
            <person name="Zavarin M."/>
            <person name="Caldwell M."/>
            <person name="Lawson P.A."/>
            <person name="Onstott T.C."/>
            <person name="Grzymski J."/>
            <person name="Neveux I."/>
            <person name="Lollar B.S."/>
            <person name="Russell C.E."/>
            <person name="Moser D.P."/>
        </authorList>
    </citation>
    <scope>NUCLEOTIDE SEQUENCE [LARGE SCALE GENOMIC DNA]</scope>
    <source>
        <strain evidence="15 16">DRI-13</strain>
    </source>
</reference>
<dbReference type="GO" id="GO:0005829">
    <property type="term" value="C:cytosol"/>
    <property type="evidence" value="ECO:0007669"/>
    <property type="project" value="TreeGrafter"/>
</dbReference>
<dbReference type="GO" id="GO:0140664">
    <property type="term" value="F:ATP-dependent DNA damage sensor activity"/>
    <property type="evidence" value="ECO:0007669"/>
    <property type="project" value="InterPro"/>
</dbReference>
<dbReference type="Gene3D" id="3.40.50.300">
    <property type="entry name" value="P-loop containing nucleotide triphosphate hydrolases"/>
    <property type="match status" value="1"/>
</dbReference>
<evidence type="ECO:0000313" key="15">
    <source>
        <dbReference type="EMBL" id="QNB47418.1"/>
    </source>
</evidence>
<dbReference type="SUPFAM" id="SSF54211">
    <property type="entry name" value="Ribosomal protein S5 domain 2-like"/>
    <property type="match status" value="1"/>
</dbReference>
<dbReference type="GO" id="GO:0000725">
    <property type="term" value="P:recombinational repair"/>
    <property type="evidence" value="ECO:0007669"/>
    <property type="project" value="UniProtKB-UniRule"/>
</dbReference>
<evidence type="ECO:0000256" key="1">
    <source>
        <dbReference type="ARBA" id="ARBA00022723"/>
    </source>
</evidence>
<dbReference type="InterPro" id="IPR004504">
    <property type="entry name" value="DNA_repair_RadA"/>
</dbReference>
<dbReference type="Pfam" id="PF18073">
    <property type="entry name" value="Zn_ribbon_LapB"/>
    <property type="match status" value="1"/>
</dbReference>
<dbReference type="SMART" id="SM00382">
    <property type="entry name" value="AAA"/>
    <property type="match status" value="1"/>
</dbReference>
<evidence type="ECO:0000259" key="14">
    <source>
        <dbReference type="PROSITE" id="PS50162"/>
    </source>
</evidence>
<evidence type="ECO:0000256" key="3">
    <source>
        <dbReference type="ARBA" id="ARBA00022763"/>
    </source>
</evidence>
<dbReference type="EMBL" id="CP045798">
    <property type="protein sequence ID" value="QNB47418.1"/>
    <property type="molecule type" value="Genomic_DNA"/>
</dbReference>
<dbReference type="GO" id="GO:0008270">
    <property type="term" value="F:zinc ion binding"/>
    <property type="evidence" value="ECO:0007669"/>
    <property type="project" value="UniProtKB-KW"/>
</dbReference>
<proteinExistence type="inferred from homology"/>
<feature type="short sequence motif" description="RadA KNRFG motif" evidence="11">
    <location>
        <begin position="250"/>
        <end position="254"/>
    </location>
</feature>
<dbReference type="PANTHER" id="PTHR32472:SF10">
    <property type="entry name" value="DNA REPAIR PROTEIN RADA-LIKE PROTEIN"/>
    <property type="match status" value="1"/>
</dbReference>
<dbReference type="Pfam" id="PF13481">
    <property type="entry name" value="AAA_25"/>
    <property type="match status" value="1"/>
</dbReference>
<dbReference type="RefSeq" id="WP_034425129.1">
    <property type="nucleotide sequence ID" value="NZ_CP045798.1"/>
</dbReference>
<evidence type="ECO:0000256" key="9">
    <source>
        <dbReference type="ARBA" id="ARBA00023125"/>
    </source>
</evidence>
<dbReference type="SUPFAM" id="SSF52540">
    <property type="entry name" value="P-loop containing nucleoside triphosphate hydrolases"/>
    <property type="match status" value="1"/>
</dbReference>
<dbReference type="Gene3D" id="3.30.230.10">
    <property type="match status" value="1"/>
</dbReference>
<accession>A0A7G6E5R4</accession>
<keyword evidence="5" id="KW-0378">Hydrolase</keyword>
<evidence type="ECO:0000256" key="7">
    <source>
        <dbReference type="ARBA" id="ARBA00022840"/>
    </source>
</evidence>
<protein>
    <recommendedName>
        <fullName evidence="11 12">DNA repair protein RadA</fullName>
    </recommendedName>
</protein>
<keyword evidence="7 11" id="KW-0067">ATP-binding</keyword>
<dbReference type="InterPro" id="IPR020588">
    <property type="entry name" value="RecA_ATP-bd"/>
</dbReference>
<evidence type="ECO:0000256" key="13">
    <source>
        <dbReference type="RuleBase" id="RU003555"/>
    </source>
</evidence>
<dbReference type="PRINTS" id="PR01874">
    <property type="entry name" value="DNAREPAIRADA"/>
</dbReference>
<keyword evidence="4 13" id="KW-0863">Zinc-finger</keyword>
<dbReference type="GO" id="GO:0016787">
    <property type="term" value="F:hydrolase activity"/>
    <property type="evidence" value="ECO:0007669"/>
    <property type="project" value="UniProtKB-KW"/>
</dbReference>
<dbReference type="AlphaFoldDB" id="A0A7G6E5R4"/>
<keyword evidence="3 11" id="KW-0227">DNA damage</keyword>
<dbReference type="InterPro" id="IPR003593">
    <property type="entry name" value="AAA+_ATPase"/>
</dbReference>
<dbReference type="FunFam" id="3.40.50.300:FF:000050">
    <property type="entry name" value="DNA repair protein RadA"/>
    <property type="match status" value="1"/>
</dbReference>
<organism evidence="15 16">
    <name type="scientific">Thermanaerosceptrum fracticalcis</name>
    <dbReference type="NCBI Taxonomy" id="1712410"/>
    <lineage>
        <taxon>Bacteria</taxon>
        <taxon>Bacillati</taxon>
        <taxon>Bacillota</taxon>
        <taxon>Clostridia</taxon>
        <taxon>Eubacteriales</taxon>
        <taxon>Peptococcaceae</taxon>
        <taxon>Thermanaerosceptrum</taxon>
    </lineage>
</organism>
<keyword evidence="2 11" id="KW-0547">Nucleotide-binding</keyword>
<comment type="domain">
    <text evidence="11">The middle region has homology to RecA with ATPase motifs including the RadA KNRFG motif, while the C-terminus is homologous to Lon protease.</text>
</comment>
<feature type="domain" description="RecA family profile 1" evidence="14">
    <location>
        <begin position="64"/>
        <end position="213"/>
    </location>
</feature>
<keyword evidence="1 11" id="KW-0479">Metal-binding</keyword>
<dbReference type="InterPro" id="IPR041166">
    <property type="entry name" value="Rubredoxin_2"/>
</dbReference>
<evidence type="ECO:0000256" key="8">
    <source>
        <dbReference type="ARBA" id="ARBA00023016"/>
    </source>
</evidence>
<evidence type="ECO:0000256" key="4">
    <source>
        <dbReference type="ARBA" id="ARBA00022771"/>
    </source>
</evidence>
<keyword evidence="6 13" id="KW-0862">Zinc</keyword>
<dbReference type="NCBIfam" id="TIGR00416">
    <property type="entry name" value="sms"/>
    <property type="match status" value="1"/>
</dbReference>
<comment type="similarity">
    <text evidence="11 13">Belongs to the RecA family. RadA subfamily.</text>
</comment>
<dbReference type="Pfam" id="PF13541">
    <property type="entry name" value="ChlI"/>
    <property type="match status" value="1"/>
</dbReference>
<sequence length="450" mass="48927">MSKQKYKYVCQQCSYEASRWLGKCPECGAWNSLVEETIEKKTVAGIQKNGGVRPEPLAQIKPLGVERLDLGMAEFNRVLGGGLVPGTVVLLAGDPGIGKSTLLLQSASYAAQKLNKVFYISGEESAQQIKMRAARVGLDNSNLWLWSETDLDAIEAEIRESLPSLVIVDSIQTIYSAELNSGPGSVSQIREGTTRLLNLAKTLNIPVIIVGHVTKDGMIAGPRVLEHMVDTVLYFEGERHYQYRILRAIKNRFGSTFELGVFEMKNEGLTEVTNPSQAFLAERPLFSPGSVVAACMEGSRPLLVEIQALVSQSSFGQPRRMTTGTDNNRVNLIMAVLEKRVGLNLNFQDAYVNIVGGIKILEPALDLSIALAIASSLKNTPCLSGLAVMGEIGLTGEIRGVPYVYKRLQEAKKLGFKCCLLPAGNVEEKVSGLELLEVKTVREAIDAALA</sequence>
<evidence type="ECO:0000256" key="11">
    <source>
        <dbReference type="HAMAP-Rule" id="MF_01498"/>
    </source>
</evidence>
<keyword evidence="16" id="KW-1185">Reference proteome</keyword>
<comment type="function">
    <text evidence="13">DNA-dependent ATPase involved in processing of recombination intermediates, plays a role in repairing DNA breaks. Stimulates the branch migration of RecA-mediated strand transfer reactions, allowing the 3' invading strand to extend heteroduplex DNA faster. Binds ssDNA in the presence of ADP but not other nucleotides, has ATPase activity that is stimulated by ssDNA and various branched DNA structures, but inhibited by SSB. Does not have RecA's homology-searching function.</text>
</comment>
<feature type="region of interest" description="Lon-protease-like" evidence="11">
    <location>
        <begin position="349"/>
        <end position="450"/>
    </location>
</feature>
<dbReference type="PROSITE" id="PS50162">
    <property type="entry name" value="RECA_2"/>
    <property type="match status" value="1"/>
</dbReference>
<dbReference type="OrthoDB" id="9803906at2"/>
<gene>
    <name evidence="11 15" type="primary">radA</name>
    <name evidence="15" type="ORF">BR63_14655</name>
</gene>
<comment type="function">
    <text evidence="11">Plays a role in repairing double-strand DNA breaks, probably involving stabilizing or processing branched DNA or blocked replication forks.</text>
</comment>
<evidence type="ECO:0000256" key="10">
    <source>
        <dbReference type="ARBA" id="ARBA00023204"/>
    </source>
</evidence>
<evidence type="ECO:0000256" key="6">
    <source>
        <dbReference type="ARBA" id="ARBA00022833"/>
    </source>
</evidence>
<keyword evidence="10 11" id="KW-0234">DNA repair</keyword>